<dbReference type="SUPFAM" id="SSF52172">
    <property type="entry name" value="CheY-like"/>
    <property type="match status" value="1"/>
</dbReference>
<dbReference type="CDD" id="cd17574">
    <property type="entry name" value="REC_OmpR"/>
    <property type="match status" value="1"/>
</dbReference>
<dbReference type="Proteomes" id="UP000753908">
    <property type="component" value="Unassembled WGS sequence"/>
</dbReference>
<dbReference type="InterPro" id="IPR050595">
    <property type="entry name" value="Bact_response_regulator"/>
</dbReference>
<evidence type="ECO:0000256" key="1">
    <source>
        <dbReference type="ARBA" id="ARBA00022553"/>
    </source>
</evidence>
<dbReference type="GO" id="GO:0000160">
    <property type="term" value="P:phosphorelay signal transduction system"/>
    <property type="evidence" value="ECO:0007669"/>
    <property type="project" value="InterPro"/>
</dbReference>
<reference evidence="4" key="2">
    <citation type="journal article" date="2022" name="Microbiol. Resour. Announc.">
        <title>Metagenome Sequencing to Explore Phylogenomics of Terrestrial Cyanobacteria.</title>
        <authorList>
            <person name="Ward R.D."/>
            <person name="Stajich J.E."/>
            <person name="Johansen J.R."/>
            <person name="Huntemann M."/>
            <person name="Clum A."/>
            <person name="Foster B."/>
            <person name="Foster B."/>
            <person name="Roux S."/>
            <person name="Palaniappan K."/>
            <person name="Varghese N."/>
            <person name="Mukherjee S."/>
            <person name="Reddy T.B.K."/>
            <person name="Daum C."/>
            <person name="Copeland A."/>
            <person name="Chen I.A."/>
            <person name="Ivanova N.N."/>
            <person name="Kyrpides N.C."/>
            <person name="Shapiro N."/>
            <person name="Eloe-Fadrosh E.A."/>
            <person name="Pietrasiak N."/>
        </authorList>
    </citation>
    <scope>NUCLEOTIDE SEQUENCE</scope>
    <source>
        <strain evidence="4">CPER-KK1</strain>
    </source>
</reference>
<feature type="modified residue" description="4-aspartylphosphate" evidence="2">
    <location>
        <position position="55"/>
    </location>
</feature>
<accession>A0A951PJ74</accession>
<dbReference type="PROSITE" id="PS50110">
    <property type="entry name" value="RESPONSE_REGULATORY"/>
    <property type="match status" value="1"/>
</dbReference>
<reference evidence="4" key="1">
    <citation type="submission" date="2021-05" db="EMBL/GenBank/DDBJ databases">
        <authorList>
            <person name="Pietrasiak N."/>
            <person name="Ward R."/>
            <person name="Stajich J.E."/>
            <person name="Kurbessoian T."/>
        </authorList>
    </citation>
    <scope>NUCLEOTIDE SEQUENCE</scope>
    <source>
        <strain evidence="4">CPER-KK1</strain>
    </source>
</reference>
<dbReference type="InterPro" id="IPR011006">
    <property type="entry name" value="CheY-like_superfamily"/>
</dbReference>
<protein>
    <submittedName>
        <fullName evidence="4">Response regulator</fullName>
    </submittedName>
</protein>
<evidence type="ECO:0000256" key="2">
    <source>
        <dbReference type="PROSITE-ProRule" id="PRU00169"/>
    </source>
</evidence>
<keyword evidence="1 2" id="KW-0597">Phosphoprotein</keyword>
<dbReference type="EMBL" id="JAHHIF010000007">
    <property type="protein sequence ID" value="MBW4544129.1"/>
    <property type="molecule type" value="Genomic_DNA"/>
</dbReference>
<gene>
    <name evidence="4" type="ORF">KME25_06765</name>
</gene>
<dbReference type="Gene3D" id="3.40.50.2300">
    <property type="match status" value="1"/>
</dbReference>
<evidence type="ECO:0000313" key="5">
    <source>
        <dbReference type="Proteomes" id="UP000753908"/>
    </source>
</evidence>
<feature type="domain" description="Response regulatory" evidence="3">
    <location>
        <begin position="7"/>
        <end position="122"/>
    </location>
</feature>
<dbReference type="InterPro" id="IPR001789">
    <property type="entry name" value="Sig_transdc_resp-reg_receiver"/>
</dbReference>
<dbReference type="PANTHER" id="PTHR44591:SF3">
    <property type="entry name" value="RESPONSE REGULATORY DOMAIN-CONTAINING PROTEIN"/>
    <property type="match status" value="1"/>
</dbReference>
<organism evidence="4 5">
    <name type="scientific">Symplocastrum torsivum CPER-KK1</name>
    <dbReference type="NCBI Taxonomy" id="450513"/>
    <lineage>
        <taxon>Bacteria</taxon>
        <taxon>Bacillati</taxon>
        <taxon>Cyanobacteriota</taxon>
        <taxon>Cyanophyceae</taxon>
        <taxon>Oscillatoriophycideae</taxon>
        <taxon>Oscillatoriales</taxon>
        <taxon>Microcoleaceae</taxon>
        <taxon>Symplocastrum</taxon>
    </lineage>
</organism>
<evidence type="ECO:0000313" key="4">
    <source>
        <dbReference type="EMBL" id="MBW4544129.1"/>
    </source>
</evidence>
<name>A0A951PJ74_9CYAN</name>
<dbReference type="AlphaFoldDB" id="A0A951PJ74"/>
<comment type="caution">
    <text evidence="4">The sequence shown here is derived from an EMBL/GenBank/DDBJ whole genome shotgun (WGS) entry which is preliminary data.</text>
</comment>
<dbReference type="SMART" id="SM00448">
    <property type="entry name" value="REC"/>
    <property type="match status" value="1"/>
</dbReference>
<dbReference type="PANTHER" id="PTHR44591">
    <property type="entry name" value="STRESS RESPONSE REGULATOR PROTEIN 1"/>
    <property type="match status" value="1"/>
</dbReference>
<evidence type="ECO:0000259" key="3">
    <source>
        <dbReference type="PROSITE" id="PS50110"/>
    </source>
</evidence>
<sequence>MNQIKRKILVIEDEADIRENLEELLSEEYEVLVASGGRLGIEIALKEKPDLVICDVTMAGVTGYNVITAIRANQNTAKTPFIFLSAKVSKEDMRLGMELGADDYLTKPYNRKELFNAIAARFRRFDS</sequence>
<dbReference type="Pfam" id="PF00072">
    <property type="entry name" value="Response_reg"/>
    <property type="match status" value="1"/>
</dbReference>
<proteinExistence type="predicted"/>